<gene>
    <name evidence="2" type="ORF">OsJ_23348</name>
</gene>
<keyword evidence="1" id="KW-0732">Signal</keyword>
<evidence type="ECO:0008006" key="3">
    <source>
        <dbReference type="Google" id="ProtNLM"/>
    </source>
</evidence>
<feature type="signal peptide" evidence="1">
    <location>
        <begin position="1"/>
        <end position="26"/>
    </location>
</feature>
<dbReference type="EMBL" id="CM000144">
    <property type="protein sequence ID" value="EAZ38929.1"/>
    <property type="molecule type" value="Genomic_DNA"/>
</dbReference>
<feature type="chain" id="PRO_5002650088" description="Secreted protein" evidence="1">
    <location>
        <begin position="27"/>
        <end position="145"/>
    </location>
</feature>
<name>A3BH90_ORYSJ</name>
<reference evidence="2" key="2">
    <citation type="submission" date="2008-12" db="EMBL/GenBank/DDBJ databases">
        <title>Improved gene annotation of the rice (Oryza sativa) genomes.</title>
        <authorList>
            <person name="Wang J."/>
            <person name="Li R."/>
            <person name="Fan W."/>
            <person name="Huang Q."/>
            <person name="Zhang J."/>
            <person name="Zhou Y."/>
            <person name="Hu Y."/>
            <person name="Zi S."/>
            <person name="Li J."/>
            <person name="Ni P."/>
            <person name="Zheng H."/>
            <person name="Zhang Y."/>
            <person name="Zhao M."/>
            <person name="Hao Q."/>
            <person name="McDermott J."/>
            <person name="Samudrala R."/>
            <person name="Kristiansen K."/>
            <person name="Wong G.K.-S."/>
        </authorList>
    </citation>
    <scope>NUCLEOTIDE SEQUENCE</scope>
</reference>
<proteinExistence type="predicted"/>
<reference evidence="2" key="1">
    <citation type="journal article" date="2005" name="PLoS Biol.">
        <title>The genomes of Oryza sativa: a history of duplications.</title>
        <authorList>
            <person name="Yu J."/>
            <person name="Wang J."/>
            <person name="Lin W."/>
            <person name="Li S."/>
            <person name="Li H."/>
            <person name="Zhou J."/>
            <person name="Ni P."/>
            <person name="Dong W."/>
            <person name="Hu S."/>
            <person name="Zeng C."/>
            <person name="Zhang J."/>
            <person name="Zhang Y."/>
            <person name="Li R."/>
            <person name="Xu Z."/>
            <person name="Li S."/>
            <person name="Li X."/>
            <person name="Zheng H."/>
            <person name="Cong L."/>
            <person name="Lin L."/>
            <person name="Yin J."/>
            <person name="Geng J."/>
            <person name="Li G."/>
            <person name="Shi J."/>
            <person name="Liu J."/>
            <person name="Lv H."/>
            <person name="Li J."/>
            <person name="Wang J."/>
            <person name="Deng Y."/>
            <person name="Ran L."/>
            <person name="Shi X."/>
            <person name="Wang X."/>
            <person name="Wu Q."/>
            <person name="Li C."/>
            <person name="Ren X."/>
            <person name="Wang J."/>
            <person name="Wang X."/>
            <person name="Li D."/>
            <person name="Liu D."/>
            <person name="Zhang X."/>
            <person name="Ji Z."/>
            <person name="Zhao W."/>
            <person name="Sun Y."/>
            <person name="Zhang Z."/>
            <person name="Bao J."/>
            <person name="Han Y."/>
            <person name="Dong L."/>
            <person name="Ji J."/>
            <person name="Chen P."/>
            <person name="Wu S."/>
            <person name="Liu J."/>
            <person name="Xiao Y."/>
            <person name="Bu D."/>
            <person name="Tan J."/>
            <person name="Yang L."/>
            <person name="Ye C."/>
            <person name="Zhang J."/>
            <person name="Xu J."/>
            <person name="Zhou Y."/>
            <person name="Yu Y."/>
            <person name="Zhang B."/>
            <person name="Zhuang S."/>
            <person name="Wei H."/>
            <person name="Liu B."/>
            <person name="Lei M."/>
            <person name="Yu H."/>
            <person name="Li Y."/>
            <person name="Xu H."/>
            <person name="Wei S."/>
            <person name="He X."/>
            <person name="Fang L."/>
            <person name="Zhang Z."/>
            <person name="Zhang Y."/>
            <person name="Huang X."/>
            <person name="Su Z."/>
            <person name="Tong W."/>
            <person name="Li J."/>
            <person name="Tong Z."/>
            <person name="Li S."/>
            <person name="Ye J."/>
            <person name="Wang L."/>
            <person name="Fang L."/>
            <person name="Lei T."/>
            <person name="Chen C."/>
            <person name="Chen H."/>
            <person name="Xu Z."/>
            <person name="Li H."/>
            <person name="Huang H."/>
            <person name="Zhang F."/>
            <person name="Xu H."/>
            <person name="Li N."/>
            <person name="Zhao C."/>
            <person name="Li S."/>
            <person name="Dong L."/>
            <person name="Huang Y."/>
            <person name="Li L."/>
            <person name="Xi Y."/>
            <person name="Qi Q."/>
            <person name="Li W."/>
            <person name="Zhang B."/>
            <person name="Hu W."/>
            <person name="Zhang Y."/>
            <person name="Tian X."/>
            <person name="Jiao Y."/>
            <person name="Liang X."/>
            <person name="Jin J."/>
            <person name="Gao L."/>
            <person name="Zheng W."/>
            <person name="Hao B."/>
            <person name="Liu S."/>
            <person name="Wang W."/>
            <person name="Yuan L."/>
            <person name="Cao M."/>
            <person name="McDermott J."/>
            <person name="Samudrala R."/>
            <person name="Wang J."/>
            <person name="Wong G.K."/>
            <person name="Yang H."/>
        </authorList>
    </citation>
    <scope>NUCLEOTIDE SEQUENCE [LARGE SCALE GENOMIC DNA]</scope>
</reference>
<sequence>MSLPSSLTHVAGTASVTLLLLHATASLCNRAACFSSMPPRSRAVDAAYCYSAPVHLRLPVRHTIIVVRPPHPSTVPTPARRCSASSSSSHCITPHRLFLGRCHADAGAAGPRSGDRAPEVSGAEVVLRPFFTLGPGPGEPEGQRG</sequence>
<dbReference type="AlphaFoldDB" id="A3BH90"/>
<protein>
    <recommendedName>
        <fullName evidence="3">Secreted protein</fullName>
    </recommendedName>
</protein>
<evidence type="ECO:0000256" key="1">
    <source>
        <dbReference type="SAM" id="SignalP"/>
    </source>
</evidence>
<dbReference type="Proteomes" id="UP000007752">
    <property type="component" value="Chromosome 7"/>
</dbReference>
<accession>A3BH90</accession>
<evidence type="ECO:0000313" key="2">
    <source>
        <dbReference type="EMBL" id="EAZ38929.1"/>
    </source>
</evidence>
<organism evidence="2">
    <name type="scientific">Oryza sativa subsp. japonica</name>
    <name type="common">Rice</name>
    <dbReference type="NCBI Taxonomy" id="39947"/>
    <lineage>
        <taxon>Eukaryota</taxon>
        <taxon>Viridiplantae</taxon>
        <taxon>Streptophyta</taxon>
        <taxon>Embryophyta</taxon>
        <taxon>Tracheophyta</taxon>
        <taxon>Spermatophyta</taxon>
        <taxon>Magnoliopsida</taxon>
        <taxon>Liliopsida</taxon>
        <taxon>Poales</taxon>
        <taxon>Poaceae</taxon>
        <taxon>BOP clade</taxon>
        <taxon>Oryzoideae</taxon>
        <taxon>Oryzeae</taxon>
        <taxon>Oryzinae</taxon>
        <taxon>Oryza</taxon>
        <taxon>Oryza sativa</taxon>
    </lineage>
</organism>